<evidence type="ECO:0000256" key="2">
    <source>
        <dbReference type="ARBA" id="ARBA00019325"/>
    </source>
</evidence>
<evidence type="ECO:0000256" key="1">
    <source>
        <dbReference type="ARBA" id="ARBA00010764"/>
    </source>
</evidence>
<dbReference type="AlphaFoldDB" id="A0A7R9I2H8"/>
<dbReference type="Pfam" id="PF01597">
    <property type="entry name" value="GCV_H"/>
    <property type="match status" value="1"/>
</dbReference>
<dbReference type="PANTHER" id="PTHR13651:SF0">
    <property type="entry name" value="PROTEIN ABITRAM"/>
    <property type="match status" value="1"/>
</dbReference>
<dbReference type="GO" id="GO:0030833">
    <property type="term" value="P:regulation of actin filament polymerization"/>
    <property type="evidence" value="ECO:0007669"/>
    <property type="project" value="TreeGrafter"/>
</dbReference>
<dbReference type="GO" id="GO:0030425">
    <property type="term" value="C:dendrite"/>
    <property type="evidence" value="ECO:0007669"/>
    <property type="project" value="TreeGrafter"/>
</dbReference>
<dbReference type="SUPFAM" id="SSF51230">
    <property type="entry name" value="Single hybrid motif"/>
    <property type="match status" value="1"/>
</dbReference>
<name>A0A7R9I2H8_9NEOP</name>
<dbReference type="InterPro" id="IPR039169">
    <property type="entry name" value="Abitram"/>
</dbReference>
<evidence type="ECO:0000313" key="4">
    <source>
        <dbReference type="EMBL" id="CAD7445164.1"/>
    </source>
</evidence>
<comment type="similarity">
    <text evidence="1">Belongs to the ABITRAM family.</text>
</comment>
<dbReference type="GO" id="GO:0032433">
    <property type="term" value="C:filopodium tip"/>
    <property type="evidence" value="ECO:0007669"/>
    <property type="project" value="TreeGrafter"/>
</dbReference>
<protein>
    <recommendedName>
        <fullName evidence="2">Protein Abitram</fullName>
    </recommendedName>
    <alternativeName>
        <fullName evidence="3">Actin-binding transcription modulator</fullName>
    </alternativeName>
</protein>
<dbReference type="InterPro" id="IPR011053">
    <property type="entry name" value="Single_hybrid_motif"/>
</dbReference>
<evidence type="ECO:0000256" key="3">
    <source>
        <dbReference type="ARBA" id="ARBA00030463"/>
    </source>
</evidence>
<accession>A0A7R9I2H8</accession>
<dbReference type="GO" id="GO:0051489">
    <property type="term" value="P:regulation of filopodium assembly"/>
    <property type="evidence" value="ECO:0007669"/>
    <property type="project" value="TreeGrafter"/>
</dbReference>
<dbReference type="GO" id="GO:0005634">
    <property type="term" value="C:nucleus"/>
    <property type="evidence" value="ECO:0007669"/>
    <property type="project" value="TreeGrafter"/>
</dbReference>
<dbReference type="GO" id="GO:0030027">
    <property type="term" value="C:lamellipodium"/>
    <property type="evidence" value="ECO:0007669"/>
    <property type="project" value="TreeGrafter"/>
</dbReference>
<dbReference type="EMBL" id="OD567128">
    <property type="protein sequence ID" value="CAD7445164.1"/>
    <property type="molecule type" value="Genomic_DNA"/>
</dbReference>
<dbReference type="GO" id="GO:0048813">
    <property type="term" value="P:dendrite morphogenesis"/>
    <property type="evidence" value="ECO:0007669"/>
    <property type="project" value="TreeGrafter"/>
</dbReference>
<reference evidence="4" key="1">
    <citation type="submission" date="2020-11" db="EMBL/GenBank/DDBJ databases">
        <authorList>
            <person name="Tran Van P."/>
        </authorList>
    </citation>
    <scope>NUCLEOTIDE SEQUENCE</scope>
</reference>
<dbReference type="GO" id="GO:0003785">
    <property type="term" value="F:actin monomer binding"/>
    <property type="evidence" value="ECO:0007669"/>
    <property type="project" value="TreeGrafter"/>
</dbReference>
<dbReference type="PANTHER" id="PTHR13651">
    <property type="entry name" value="PROTEIN ABITRAM"/>
    <property type="match status" value="1"/>
</dbReference>
<proteinExistence type="inferred from homology"/>
<dbReference type="Gene3D" id="2.40.50.100">
    <property type="match status" value="1"/>
</dbReference>
<organism evidence="4">
    <name type="scientific">Timema bartmani</name>
    <dbReference type="NCBI Taxonomy" id="61472"/>
    <lineage>
        <taxon>Eukaryota</taxon>
        <taxon>Metazoa</taxon>
        <taxon>Ecdysozoa</taxon>
        <taxon>Arthropoda</taxon>
        <taxon>Hexapoda</taxon>
        <taxon>Insecta</taxon>
        <taxon>Pterygota</taxon>
        <taxon>Neoptera</taxon>
        <taxon>Polyneoptera</taxon>
        <taxon>Phasmatodea</taxon>
        <taxon>Timematodea</taxon>
        <taxon>Timematoidea</taxon>
        <taxon>Timematidae</taxon>
        <taxon>Timema</taxon>
    </lineage>
</organism>
<dbReference type="InterPro" id="IPR033753">
    <property type="entry name" value="GCV_H/Fam206"/>
</dbReference>
<dbReference type="GO" id="GO:0051015">
    <property type="term" value="F:actin filament binding"/>
    <property type="evidence" value="ECO:0007669"/>
    <property type="project" value="TreeGrafter"/>
</dbReference>
<gene>
    <name evidence="4" type="ORF">TBIB3V08_LOCUS7522</name>
</gene>
<sequence>MSENESDNKYTVEFTEDGFVSVAWGRNPAPPINNILHSKTSSTAVSDNVGLSPTNNSNKEIIAPFTKDNTVDIPIAFPLYDKDYSLDKSERVCNIDGNARKKIALEHKVDSCHSVNSYGVIFPDIETQFQHLIKERKENLGNYKTSEIPIEFSLDYSESNLTVTERYFTPRYCVDPNNKVGEDQCILFHSNRICLVTLAPSHPIIAEKKKISKIDFQVTPKLNRMENKPTGKGKRGAQYVQSTSVLCLIDCDDETKYKVSSCLIGKLVEVNEELLNNPQLIVEAPQAEGHVAIVLPNFHNYEKQKNALLTEEQYKEHVMKLKTPEIKSDESNK</sequence>